<evidence type="ECO:0000313" key="2">
    <source>
        <dbReference type="EMBL" id="KAL2524744.1"/>
    </source>
</evidence>
<keyword evidence="3" id="KW-1185">Reference proteome</keyword>
<dbReference type="Proteomes" id="UP001604336">
    <property type="component" value="Unassembled WGS sequence"/>
</dbReference>
<evidence type="ECO:0000256" key="1">
    <source>
        <dbReference type="SAM" id="MobiDB-lite"/>
    </source>
</evidence>
<name>A0ABD1UI69_9LAMI</name>
<gene>
    <name evidence="2" type="ORF">Adt_09798</name>
</gene>
<accession>A0ABD1UI69</accession>
<dbReference type="EMBL" id="JBFOLK010000003">
    <property type="protein sequence ID" value="KAL2524744.1"/>
    <property type="molecule type" value="Genomic_DNA"/>
</dbReference>
<feature type="compositionally biased region" description="Polar residues" evidence="1">
    <location>
        <begin position="81"/>
        <end position="93"/>
    </location>
</feature>
<reference evidence="3" key="1">
    <citation type="submission" date="2024-07" db="EMBL/GenBank/DDBJ databases">
        <title>Two chromosome-level genome assemblies of Korean endemic species Abeliophyllum distichum and Forsythia ovata (Oleaceae).</title>
        <authorList>
            <person name="Jang H."/>
        </authorList>
    </citation>
    <scope>NUCLEOTIDE SEQUENCE [LARGE SCALE GENOMIC DNA]</scope>
</reference>
<sequence>MADQFTNLDLLQFLRGGYGSGRSAPTPPSPPTITKSLLNLDKAMHNTGCRALANAVTTWNVKIFSNLVNAQHQTHILWSPTQPKQLKSGTSQAPLVHSSIRG</sequence>
<comment type="caution">
    <text evidence="2">The sequence shown here is derived from an EMBL/GenBank/DDBJ whole genome shotgun (WGS) entry which is preliminary data.</text>
</comment>
<feature type="region of interest" description="Disordered" evidence="1">
    <location>
        <begin position="81"/>
        <end position="102"/>
    </location>
</feature>
<proteinExistence type="predicted"/>
<organism evidence="2 3">
    <name type="scientific">Abeliophyllum distichum</name>
    <dbReference type="NCBI Taxonomy" id="126358"/>
    <lineage>
        <taxon>Eukaryota</taxon>
        <taxon>Viridiplantae</taxon>
        <taxon>Streptophyta</taxon>
        <taxon>Embryophyta</taxon>
        <taxon>Tracheophyta</taxon>
        <taxon>Spermatophyta</taxon>
        <taxon>Magnoliopsida</taxon>
        <taxon>eudicotyledons</taxon>
        <taxon>Gunneridae</taxon>
        <taxon>Pentapetalae</taxon>
        <taxon>asterids</taxon>
        <taxon>lamiids</taxon>
        <taxon>Lamiales</taxon>
        <taxon>Oleaceae</taxon>
        <taxon>Forsythieae</taxon>
        <taxon>Abeliophyllum</taxon>
    </lineage>
</organism>
<protein>
    <submittedName>
        <fullName evidence="2">Uncharacterized protein</fullName>
    </submittedName>
</protein>
<evidence type="ECO:0000313" key="3">
    <source>
        <dbReference type="Proteomes" id="UP001604336"/>
    </source>
</evidence>
<dbReference type="AlphaFoldDB" id="A0ABD1UI69"/>